<comment type="caution">
    <text evidence="1">The sequence shown here is derived from an EMBL/GenBank/DDBJ whole genome shotgun (WGS) entry which is preliminary data.</text>
</comment>
<sequence>MRCVGGLSVCCKLVQDNLLLPESRMYIVVSSIGYGTITKGIKTPVEDLSLDAGESPQRQTIATCCNVPEDTNRSNTNWRRSSLLLQEGPCPAKLCRADCIK</sequence>
<accession>A0A4Y2TDL4</accession>
<gene>
    <name evidence="1" type="ORF">AVEN_65851_1</name>
</gene>
<proteinExistence type="predicted"/>
<dbReference type="EMBL" id="BGPR01027012">
    <property type="protein sequence ID" value="GBN97185.1"/>
    <property type="molecule type" value="Genomic_DNA"/>
</dbReference>
<evidence type="ECO:0000313" key="2">
    <source>
        <dbReference type="Proteomes" id="UP000499080"/>
    </source>
</evidence>
<evidence type="ECO:0000313" key="1">
    <source>
        <dbReference type="EMBL" id="GBN97185.1"/>
    </source>
</evidence>
<reference evidence="1 2" key="1">
    <citation type="journal article" date="2019" name="Sci. Rep.">
        <title>Orb-weaving spider Araneus ventricosus genome elucidates the spidroin gene catalogue.</title>
        <authorList>
            <person name="Kono N."/>
            <person name="Nakamura H."/>
            <person name="Ohtoshi R."/>
            <person name="Moran D.A.P."/>
            <person name="Shinohara A."/>
            <person name="Yoshida Y."/>
            <person name="Fujiwara M."/>
            <person name="Mori M."/>
            <person name="Tomita M."/>
            <person name="Arakawa K."/>
        </authorList>
    </citation>
    <scope>NUCLEOTIDE SEQUENCE [LARGE SCALE GENOMIC DNA]</scope>
</reference>
<dbReference type="Proteomes" id="UP000499080">
    <property type="component" value="Unassembled WGS sequence"/>
</dbReference>
<dbReference type="AlphaFoldDB" id="A0A4Y2TDL4"/>
<protein>
    <submittedName>
        <fullName evidence="1">Uncharacterized protein</fullName>
    </submittedName>
</protein>
<name>A0A4Y2TDL4_ARAVE</name>
<keyword evidence="2" id="KW-1185">Reference proteome</keyword>
<organism evidence="1 2">
    <name type="scientific">Araneus ventricosus</name>
    <name type="common">Orbweaver spider</name>
    <name type="synonym">Epeira ventricosa</name>
    <dbReference type="NCBI Taxonomy" id="182803"/>
    <lineage>
        <taxon>Eukaryota</taxon>
        <taxon>Metazoa</taxon>
        <taxon>Ecdysozoa</taxon>
        <taxon>Arthropoda</taxon>
        <taxon>Chelicerata</taxon>
        <taxon>Arachnida</taxon>
        <taxon>Araneae</taxon>
        <taxon>Araneomorphae</taxon>
        <taxon>Entelegynae</taxon>
        <taxon>Araneoidea</taxon>
        <taxon>Araneidae</taxon>
        <taxon>Araneus</taxon>
    </lineage>
</organism>